<dbReference type="Pfam" id="PF00005">
    <property type="entry name" value="ABC_tran"/>
    <property type="match status" value="1"/>
</dbReference>
<comment type="subcellular location">
    <subcellularLocation>
        <location evidence="1">Cell membrane</location>
        <topology evidence="1">Multi-pass membrane protein</topology>
    </subcellularLocation>
</comment>
<sequence length="596" mass="68486">MSEKIKLVKIIKYVFSSLWRIDKWRTILYLVVTNLRSLFSIPELYLNKLFIETLLAAIAAGSFTSYSQPLLLLVIVRFLVQLSESILSRIGYFLGYQLRLKYQASTDDFISDKLYQLEIPVIESAEFTTRFSRLRSNRYRGFNLANSVISIPSEIASIFSSLALIYILKPWMVLISLLFSLPKLFIRRKLAHNRFKNDEIIQQKYSTRNEVENLLNHQQEEVRTLGAFSFLKEKRRQIRDEINNLNLSSDKRMYLLGIFQEFLDQLFSRGFEIYLVINAILGRITFGDFQAASSALNRLTVSLGNVLNVIGDSMENQIYLSDLMWFIDHPVEPFFSHKNSVNLSPKNSLIKFNHVNFHYPGHQKFSLKNLNFEIKPAEKIALVGLNGAGKSTIVKLLCGFYKPTSGQVSFGSHNIFSYPPEVYRSHLAVLYQNFCYYSVSAKESIGLGNILKLEDFQAIQSVAKLTKIDSWIKSLPQQYQTPLATHYPNGVQPSGGQRQRIALARIMLKSAEVYILDEPTSQVDALAEEEIFSEVLDLLKDKTVIFISHRFCTVRRADRILLIEDGQITENESHEKLMAQNGTYARLFSLQAKSYQ</sequence>
<evidence type="ECO:0000256" key="3">
    <source>
        <dbReference type="ARBA" id="ARBA00022741"/>
    </source>
</evidence>
<dbReference type="GO" id="GO:0005886">
    <property type="term" value="C:plasma membrane"/>
    <property type="evidence" value="ECO:0007669"/>
    <property type="project" value="UniProtKB-SubCell"/>
</dbReference>
<dbReference type="PANTHER" id="PTHR43394">
    <property type="entry name" value="ATP-DEPENDENT PERMEASE MDL1, MITOCHONDRIAL"/>
    <property type="match status" value="1"/>
</dbReference>
<accession>A0A1F4ZSQ8</accession>
<feature type="domain" description="ABC transporter" evidence="7">
    <location>
        <begin position="350"/>
        <end position="590"/>
    </location>
</feature>
<dbReference type="GO" id="GO:0016887">
    <property type="term" value="F:ATP hydrolysis activity"/>
    <property type="evidence" value="ECO:0007669"/>
    <property type="project" value="InterPro"/>
</dbReference>
<keyword evidence="5" id="KW-1133">Transmembrane helix</keyword>
<keyword evidence="6" id="KW-0472">Membrane</keyword>
<dbReference type="PROSITE" id="PS50893">
    <property type="entry name" value="ABC_TRANSPORTER_2"/>
    <property type="match status" value="1"/>
</dbReference>
<dbReference type="InterPro" id="IPR027417">
    <property type="entry name" value="P-loop_NTPase"/>
</dbReference>
<dbReference type="Proteomes" id="UP000176424">
    <property type="component" value="Unassembled WGS sequence"/>
</dbReference>
<dbReference type="InterPro" id="IPR003593">
    <property type="entry name" value="AAA+_ATPase"/>
</dbReference>
<dbReference type="EMBL" id="MEXR01000048">
    <property type="protein sequence ID" value="OGD08846.1"/>
    <property type="molecule type" value="Genomic_DNA"/>
</dbReference>
<dbReference type="SMART" id="SM00382">
    <property type="entry name" value="AAA"/>
    <property type="match status" value="1"/>
</dbReference>
<reference evidence="8 9" key="1">
    <citation type="journal article" date="2016" name="Nat. Commun.">
        <title>Thousands of microbial genomes shed light on interconnected biogeochemical processes in an aquifer system.</title>
        <authorList>
            <person name="Anantharaman K."/>
            <person name="Brown C.T."/>
            <person name="Hug L.A."/>
            <person name="Sharon I."/>
            <person name="Castelle C.J."/>
            <person name="Probst A.J."/>
            <person name="Thomas B.C."/>
            <person name="Singh A."/>
            <person name="Wilkins M.J."/>
            <person name="Karaoz U."/>
            <person name="Brodie E.L."/>
            <person name="Williams K.H."/>
            <person name="Hubbard S.S."/>
            <person name="Banfield J.F."/>
        </authorList>
    </citation>
    <scope>NUCLEOTIDE SEQUENCE [LARGE SCALE GENOMIC DNA]</scope>
</reference>
<protein>
    <recommendedName>
        <fullName evidence="7">ABC transporter domain-containing protein</fullName>
    </recommendedName>
</protein>
<evidence type="ECO:0000256" key="6">
    <source>
        <dbReference type="ARBA" id="ARBA00023136"/>
    </source>
</evidence>
<evidence type="ECO:0000259" key="7">
    <source>
        <dbReference type="PROSITE" id="PS50893"/>
    </source>
</evidence>
<keyword evidence="4" id="KW-0067">ATP-binding</keyword>
<proteinExistence type="predicted"/>
<gene>
    <name evidence="8" type="ORF">A2397_05375</name>
</gene>
<dbReference type="AlphaFoldDB" id="A0A1F4ZSQ8"/>
<evidence type="ECO:0000256" key="5">
    <source>
        <dbReference type="ARBA" id="ARBA00022989"/>
    </source>
</evidence>
<evidence type="ECO:0000256" key="1">
    <source>
        <dbReference type="ARBA" id="ARBA00004651"/>
    </source>
</evidence>
<organism evidence="8 9">
    <name type="scientific">Candidatus Amesbacteria bacterium RIFOXYB1_FULL_44_23</name>
    <dbReference type="NCBI Taxonomy" id="1797263"/>
    <lineage>
        <taxon>Bacteria</taxon>
        <taxon>Candidatus Amesiibacteriota</taxon>
    </lineage>
</organism>
<dbReference type="InterPro" id="IPR003439">
    <property type="entry name" value="ABC_transporter-like_ATP-bd"/>
</dbReference>
<keyword evidence="2" id="KW-0812">Transmembrane</keyword>
<dbReference type="STRING" id="1797263.A2397_05375"/>
<dbReference type="InterPro" id="IPR036640">
    <property type="entry name" value="ABC1_TM_sf"/>
</dbReference>
<dbReference type="InterPro" id="IPR039421">
    <property type="entry name" value="Type_1_exporter"/>
</dbReference>
<evidence type="ECO:0000256" key="4">
    <source>
        <dbReference type="ARBA" id="ARBA00022840"/>
    </source>
</evidence>
<name>A0A1F4ZSQ8_9BACT</name>
<dbReference type="SUPFAM" id="SSF90123">
    <property type="entry name" value="ABC transporter transmembrane region"/>
    <property type="match status" value="1"/>
</dbReference>
<dbReference type="GO" id="GO:0005524">
    <property type="term" value="F:ATP binding"/>
    <property type="evidence" value="ECO:0007669"/>
    <property type="project" value="UniProtKB-KW"/>
</dbReference>
<evidence type="ECO:0000256" key="2">
    <source>
        <dbReference type="ARBA" id="ARBA00022692"/>
    </source>
</evidence>
<evidence type="ECO:0000313" key="8">
    <source>
        <dbReference type="EMBL" id="OGD08846.1"/>
    </source>
</evidence>
<evidence type="ECO:0000313" key="9">
    <source>
        <dbReference type="Proteomes" id="UP000176424"/>
    </source>
</evidence>
<keyword evidence="3" id="KW-0547">Nucleotide-binding</keyword>
<dbReference type="Gene3D" id="1.20.1560.10">
    <property type="entry name" value="ABC transporter type 1, transmembrane domain"/>
    <property type="match status" value="1"/>
</dbReference>
<dbReference type="GO" id="GO:0015421">
    <property type="term" value="F:ABC-type oligopeptide transporter activity"/>
    <property type="evidence" value="ECO:0007669"/>
    <property type="project" value="TreeGrafter"/>
</dbReference>
<dbReference type="PANTHER" id="PTHR43394:SF1">
    <property type="entry name" value="ATP-BINDING CASSETTE SUB-FAMILY B MEMBER 10, MITOCHONDRIAL"/>
    <property type="match status" value="1"/>
</dbReference>
<comment type="caution">
    <text evidence="8">The sequence shown here is derived from an EMBL/GenBank/DDBJ whole genome shotgun (WGS) entry which is preliminary data.</text>
</comment>
<dbReference type="Gene3D" id="3.40.50.300">
    <property type="entry name" value="P-loop containing nucleotide triphosphate hydrolases"/>
    <property type="match status" value="1"/>
</dbReference>
<dbReference type="SUPFAM" id="SSF52540">
    <property type="entry name" value="P-loop containing nucleoside triphosphate hydrolases"/>
    <property type="match status" value="1"/>
</dbReference>